<proteinExistence type="predicted"/>
<reference evidence="2 3" key="1">
    <citation type="submission" date="2016-10" db="EMBL/GenBank/DDBJ databases">
        <authorList>
            <person name="de Groot N.N."/>
        </authorList>
    </citation>
    <scope>NUCLEOTIDE SEQUENCE [LARGE SCALE GENOMIC DNA]</scope>
    <source>
        <strain evidence="2 3">DSM 10495</strain>
    </source>
</reference>
<evidence type="ECO:0000313" key="1">
    <source>
        <dbReference type="EMBL" id="SEB29019.1"/>
    </source>
</evidence>
<dbReference type="EMBL" id="FNSN01000003">
    <property type="protein sequence ID" value="SEC53506.1"/>
    <property type="molecule type" value="Genomic_DNA"/>
</dbReference>
<dbReference type="Proteomes" id="UP000182652">
    <property type="component" value="Unassembled WGS sequence"/>
</dbReference>
<protein>
    <submittedName>
        <fullName evidence="2">Uncharacterized protein</fullName>
    </submittedName>
</protein>
<sequence>MIEPVTIWKRDDIANVYTHPASWPTTRAVHFLWADGMRKAKHLTDAELAAEHFSWCFLASHTAFEDGGWSRDAEAYSKRAQTIRRFATHDQAV</sequence>
<dbReference type="STRING" id="156980.SAMN04489745_0038"/>
<accession>A0A1H4TAL7</accession>
<evidence type="ECO:0000313" key="3">
    <source>
        <dbReference type="Proteomes" id="UP000182652"/>
    </source>
</evidence>
<evidence type="ECO:0000313" key="2">
    <source>
        <dbReference type="EMBL" id="SEC53506.1"/>
    </source>
</evidence>
<name>A0A1H4TAL7_9MICC</name>
<organism evidence="2 3">
    <name type="scientific">Arthrobacter woluwensis</name>
    <dbReference type="NCBI Taxonomy" id="156980"/>
    <lineage>
        <taxon>Bacteria</taxon>
        <taxon>Bacillati</taxon>
        <taxon>Actinomycetota</taxon>
        <taxon>Actinomycetes</taxon>
        <taxon>Micrococcales</taxon>
        <taxon>Micrococcaceae</taxon>
        <taxon>Arthrobacter</taxon>
    </lineage>
</organism>
<dbReference type="AlphaFoldDB" id="A0A1H4TAL7"/>
<gene>
    <name evidence="1" type="ORF">SAMN04489745_0038</name>
    <name evidence="2" type="ORF">SAMN04489745_3115</name>
</gene>
<dbReference type="EMBL" id="FNSN01000001">
    <property type="protein sequence ID" value="SEB29019.1"/>
    <property type="molecule type" value="Genomic_DNA"/>
</dbReference>
<keyword evidence="3" id="KW-1185">Reference proteome</keyword>